<evidence type="ECO:0000313" key="6">
    <source>
        <dbReference type="EMBL" id="CAG9167334.1"/>
    </source>
</evidence>
<gene>
    <name evidence="6" type="primary">gltC_2</name>
    <name evidence="6" type="ORF">LMG21510_00723</name>
</gene>
<keyword evidence="3" id="KW-0238">DNA-binding</keyword>
<dbReference type="PANTHER" id="PTHR30419">
    <property type="entry name" value="HTH-TYPE TRANSCRIPTIONAL REGULATOR YBHD"/>
    <property type="match status" value="1"/>
</dbReference>
<dbReference type="Pfam" id="PF03466">
    <property type="entry name" value="LysR_substrate"/>
    <property type="match status" value="1"/>
</dbReference>
<dbReference type="Gene3D" id="3.40.190.290">
    <property type="match status" value="1"/>
</dbReference>
<feature type="domain" description="HTH lysR-type" evidence="5">
    <location>
        <begin position="13"/>
        <end position="62"/>
    </location>
</feature>
<sequence length="307" mass="33888">MEDILDRKRALCLLQIVETGSVRGAADALSVDPSMVSRAVAKLEHDTGLTLLERRGRGVVVTDAGRMLALFARRQQDLHDTFLAEVDSMRNANHGHVELVFGGGFVDLVLEPLLRDFMVERPGVTYNLHVAGTEESVRRILEDMAHIGLVFQPPDDQRLRSHYSRLSPIRIYVRNDHPLATRRRALALKDLAPHQGAALVGSFGVRKHVQAAELDEQVTLRPMLETNSFQVLWDFAALGLGYIMTPRSVPLKGPKFAELVALPLANPILNNSRIHVVTRAGRPLSPMANSLLAHVVGRLPEALRTGA</sequence>
<dbReference type="PROSITE" id="PS50931">
    <property type="entry name" value="HTH_LYSR"/>
    <property type="match status" value="1"/>
</dbReference>
<protein>
    <submittedName>
        <fullName evidence="6">HTH-type transcriptional regulator GltC</fullName>
    </submittedName>
</protein>
<comment type="caution">
    <text evidence="6">The sequence shown here is derived from an EMBL/GenBank/DDBJ whole genome shotgun (WGS) entry which is preliminary data.</text>
</comment>
<dbReference type="Gene3D" id="1.10.10.10">
    <property type="entry name" value="Winged helix-like DNA-binding domain superfamily/Winged helix DNA-binding domain"/>
    <property type="match status" value="1"/>
</dbReference>
<proteinExistence type="inferred from homology"/>
<evidence type="ECO:0000256" key="3">
    <source>
        <dbReference type="ARBA" id="ARBA00023125"/>
    </source>
</evidence>
<evidence type="ECO:0000256" key="4">
    <source>
        <dbReference type="ARBA" id="ARBA00023163"/>
    </source>
</evidence>
<organism evidence="6 7">
    <name type="scientific">Cupriavidus respiraculi</name>
    <dbReference type="NCBI Taxonomy" id="195930"/>
    <lineage>
        <taxon>Bacteria</taxon>
        <taxon>Pseudomonadati</taxon>
        <taxon>Pseudomonadota</taxon>
        <taxon>Betaproteobacteria</taxon>
        <taxon>Burkholderiales</taxon>
        <taxon>Burkholderiaceae</taxon>
        <taxon>Cupriavidus</taxon>
    </lineage>
</organism>
<evidence type="ECO:0000259" key="5">
    <source>
        <dbReference type="PROSITE" id="PS50931"/>
    </source>
</evidence>
<dbReference type="Proteomes" id="UP000721236">
    <property type="component" value="Unassembled WGS sequence"/>
</dbReference>
<dbReference type="EMBL" id="CAJZAH010000001">
    <property type="protein sequence ID" value="CAG9167334.1"/>
    <property type="molecule type" value="Genomic_DNA"/>
</dbReference>
<keyword evidence="4" id="KW-0804">Transcription</keyword>
<dbReference type="SUPFAM" id="SSF53850">
    <property type="entry name" value="Periplasmic binding protein-like II"/>
    <property type="match status" value="1"/>
</dbReference>
<dbReference type="InterPro" id="IPR036388">
    <property type="entry name" value="WH-like_DNA-bd_sf"/>
</dbReference>
<dbReference type="InterPro" id="IPR000847">
    <property type="entry name" value="LysR_HTH_N"/>
</dbReference>
<dbReference type="InterPro" id="IPR036390">
    <property type="entry name" value="WH_DNA-bd_sf"/>
</dbReference>
<dbReference type="RefSeq" id="WP_224039699.1">
    <property type="nucleotide sequence ID" value="NZ_CAJZAH010000001.1"/>
</dbReference>
<dbReference type="Pfam" id="PF00126">
    <property type="entry name" value="HTH_1"/>
    <property type="match status" value="1"/>
</dbReference>
<dbReference type="SUPFAM" id="SSF46785">
    <property type="entry name" value="Winged helix' DNA-binding domain"/>
    <property type="match status" value="1"/>
</dbReference>
<dbReference type="InterPro" id="IPR050950">
    <property type="entry name" value="HTH-type_LysR_regulators"/>
</dbReference>
<keyword evidence="2" id="KW-0805">Transcription regulation</keyword>
<dbReference type="InterPro" id="IPR005119">
    <property type="entry name" value="LysR_subst-bd"/>
</dbReference>
<keyword evidence="7" id="KW-1185">Reference proteome</keyword>
<reference evidence="6 7" key="1">
    <citation type="submission" date="2021-08" db="EMBL/GenBank/DDBJ databases">
        <authorList>
            <person name="Peeters C."/>
        </authorList>
    </citation>
    <scope>NUCLEOTIDE SEQUENCE [LARGE SCALE GENOMIC DNA]</scope>
    <source>
        <strain evidence="6 7">LMG 21510</strain>
    </source>
</reference>
<comment type="similarity">
    <text evidence="1">Belongs to the LysR transcriptional regulatory family.</text>
</comment>
<dbReference type="PANTHER" id="PTHR30419:SF8">
    <property type="entry name" value="NITROGEN ASSIMILATION TRANSCRIPTIONAL ACTIVATOR-RELATED"/>
    <property type="match status" value="1"/>
</dbReference>
<evidence type="ECO:0000256" key="1">
    <source>
        <dbReference type="ARBA" id="ARBA00009437"/>
    </source>
</evidence>
<evidence type="ECO:0000256" key="2">
    <source>
        <dbReference type="ARBA" id="ARBA00023015"/>
    </source>
</evidence>
<accession>A0ABM8WIT8</accession>
<evidence type="ECO:0000313" key="7">
    <source>
        <dbReference type="Proteomes" id="UP000721236"/>
    </source>
</evidence>
<name>A0ABM8WIT8_9BURK</name>